<feature type="compositionally biased region" description="Low complexity" evidence="5">
    <location>
        <begin position="427"/>
        <end position="440"/>
    </location>
</feature>
<dbReference type="EMBL" id="JACVVK020000019">
    <property type="protein sequence ID" value="KAK7503662.1"/>
    <property type="molecule type" value="Genomic_DNA"/>
</dbReference>
<evidence type="ECO:0000313" key="7">
    <source>
        <dbReference type="EMBL" id="KAK7503662.1"/>
    </source>
</evidence>
<dbReference type="GO" id="GO:0005856">
    <property type="term" value="C:cytoskeleton"/>
    <property type="evidence" value="ECO:0007669"/>
    <property type="project" value="UniProtKB-SubCell"/>
</dbReference>
<dbReference type="Pfam" id="PF15259">
    <property type="entry name" value="GTSE1_N"/>
    <property type="match status" value="1"/>
</dbReference>
<evidence type="ECO:0000256" key="5">
    <source>
        <dbReference type="SAM" id="MobiDB-lite"/>
    </source>
</evidence>
<feature type="compositionally biased region" description="Low complexity" evidence="5">
    <location>
        <begin position="402"/>
        <end position="415"/>
    </location>
</feature>
<name>A0ABD0LWC4_9CAEN</name>
<dbReference type="AlphaFoldDB" id="A0ABD0LWC4"/>
<dbReference type="PANTHER" id="PTHR21584">
    <property type="entry name" value="DIFFERENTIAL DISPLAY AND ACTIVATED BY P53 DDA3 /G2 S PHASE EXPRESSED 1"/>
    <property type="match status" value="1"/>
</dbReference>
<evidence type="ECO:0000313" key="8">
    <source>
        <dbReference type="Proteomes" id="UP001519460"/>
    </source>
</evidence>
<feature type="compositionally biased region" description="Polar residues" evidence="5">
    <location>
        <begin position="270"/>
        <end position="295"/>
    </location>
</feature>
<evidence type="ECO:0000256" key="4">
    <source>
        <dbReference type="ARBA" id="ARBA00023212"/>
    </source>
</evidence>
<feature type="compositionally biased region" description="Low complexity" evidence="5">
    <location>
        <begin position="514"/>
        <end position="544"/>
    </location>
</feature>
<keyword evidence="2" id="KW-0963">Cytoplasm</keyword>
<organism evidence="7 8">
    <name type="scientific">Batillaria attramentaria</name>
    <dbReference type="NCBI Taxonomy" id="370345"/>
    <lineage>
        <taxon>Eukaryota</taxon>
        <taxon>Metazoa</taxon>
        <taxon>Spiralia</taxon>
        <taxon>Lophotrochozoa</taxon>
        <taxon>Mollusca</taxon>
        <taxon>Gastropoda</taxon>
        <taxon>Caenogastropoda</taxon>
        <taxon>Sorbeoconcha</taxon>
        <taxon>Cerithioidea</taxon>
        <taxon>Batillariidae</taxon>
        <taxon>Batillaria</taxon>
    </lineage>
</organism>
<evidence type="ECO:0000256" key="2">
    <source>
        <dbReference type="ARBA" id="ARBA00022490"/>
    </source>
</evidence>
<comment type="caution">
    <text evidence="7">The sequence shown here is derived from an EMBL/GenBank/DDBJ whole genome shotgun (WGS) entry which is preliminary data.</text>
</comment>
<feature type="compositionally biased region" description="Polar residues" evidence="5">
    <location>
        <begin position="194"/>
        <end position="217"/>
    </location>
</feature>
<proteinExistence type="predicted"/>
<evidence type="ECO:0000259" key="6">
    <source>
        <dbReference type="Pfam" id="PF15259"/>
    </source>
</evidence>
<feature type="region of interest" description="Disordered" evidence="5">
    <location>
        <begin position="71"/>
        <end position="98"/>
    </location>
</feature>
<feature type="compositionally biased region" description="Polar residues" evidence="5">
    <location>
        <begin position="588"/>
        <end position="601"/>
    </location>
</feature>
<keyword evidence="4" id="KW-0206">Cytoskeleton</keyword>
<reference evidence="7 8" key="1">
    <citation type="journal article" date="2023" name="Sci. Data">
        <title>Genome assembly of the Korean intertidal mud-creeper Batillaria attramentaria.</title>
        <authorList>
            <person name="Patra A.K."/>
            <person name="Ho P.T."/>
            <person name="Jun S."/>
            <person name="Lee S.J."/>
            <person name="Kim Y."/>
            <person name="Won Y.J."/>
        </authorList>
    </citation>
    <scope>NUCLEOTIDE SEQUENCE [LARGE SCALE GENOMIC DNA]</scope>
    <source>
        <strain evidence="7">Wonlab-2016</strain>
    </source>
</reference>
<comment type="subcellular location">
    <subcellularLocation>
        <location evidence="1">Cytoplasm</location>
        <location evidence="1">Cytoskeleton</location>
    </subcellularLocation>
</comment>
<sequence length="627" mass="66976">MRTKKHLALNRRFSSSPVSDSIEITRRDSQTLSEPLDFEDRVFRDVTDKSIGSQGTGKAVSPDVRLIDEEEFDFDLPVSPSERHSGAEKADEEDDEEVFFGPVGFTEKCIAAGVAEEAIKPLSPLRPDQIAELAKEAFSVAHRISNMKEALPAQSQTPQPVLKPKHLASLFKDAKKPAFTSDQNTSEDTDKSHNNNTDSSRSADISGIQEFSSSTENIPPPSPGKRPRSGTFTKEEPVESLLQESGACSGGKTAGKRKSELNSAAGKQKPVSQTSRLQAPTSRLTRFNKSKSNLIKENVQDSGAAKPGPGSKEPIGTAVTSTIPGSRKSLQLPKAGGGLRTERQRSGSGDSDKSLPETSSKSRTGLPKPSVRRTQSMNVKSGLPMRGSKMAAPSQKLVLKSQNQQTAQADTNTTAPSGIPKGPATKPQLLQPSQLQRRSLAFGRGRGNPAPQTGPLKVPAQPAPKLGDTVERPYNPLLAVGPNAQCPSTPACGEKVSQPKKLSTTVEISTPAKSSSPLSLASSTTSSVSRRSVVSSSDAADSPVFGQNGASKLPRNRRVSGSKESCTSSDLDGHGCSPFPFKPRKPLVQNTPDLPTRTLSRWSPLRRPKPVPLEDQVSMCTKRTSSK</sequence>
<feature type="region of interest" description="Disordered" evidence="5">
    <location>
        <begin position="178"/>
        <end position="627"/>
    </location>
</feature>
<dbReference type="InterPro" id="IPR026657">
    <property type="entry name" value="DDA3/GTSE-1"/>
</dbReference>
<dbReference type="PANTHER" id="PTHR21584:SF9">
    <property type="entry name" value="G2 AND S PHASE-EXPRESSED PROTEIN 1 N-TERMINAL DOMAIN-CONTAINING PROTEIN"/>
    <property type="match status" value="1"/>
</dbReference>
<evidence type="ECO:0000256" key="1">
    <source>
        <dbReference type="ARBA" id="ARBA00004245"/>
    </source>
</evidence>
<feature type="compositionally biased region" description="Polar residues" evidence="5">
    <location>
        <begin position="618"/>
        <end position="627"/>
    </location>
</feature>
<evidence type="ECO:0000256" key="3">
    <source>
        <dbReference type="ARBA" id="ARBA00022553"/>
    </source>
</evidence>
<feature type="compositionally biased region" description="Polar residues" evidence="5">
    <location>
        <begin position="500"/>
        <end position="513"/>
    </location>
</feature>
<feature type="compositionally biased region" description="Basic and acidic residues" evidence="5">
    <location>
        <begin position="340"/>
        <end position="355"/>
    </location>
</feature>
<keyword evidence="3" id="KW-0597">Phosphoprotein</keyword>
<gene>
    <name evidence="7" type="ORF">BaRGS_00005201</name>
</gene>
<dbReference type="Proteomes" id="UP001519460">
    <property type="component" value="Unassembled WGS sequence"/>
</dbReference>
<protein>
    <recommendedName>
        <fullName evidence="6">G2 and S phase-expressed protein 1 N-terminal domain-containing protein</fullName>
    </recommendedName>
</protein>
<accession>A0ABD0LWC4</accession>
<dbReference type="InterPro" id="IPR032768">
    <property type="entry name" value="GTSE1_N"/>
</dbReference>
<keyword evidence="8" id="KW-1185">Reference proteome</keyword>
<feature type="domain" description="G2 and S phase-expressed protein 1 N-terminal" evidence="6">
    <location>
        <begin position="65"/>
        <end position="159"/>
    </location>
</feature>